<gene>
    <name evidence="2" type="ORF">yc1106_02866</name>
</gene>
<protein>
    <submittedName>
        <fullName evidence="2">Uncharacterized protein</fullName>
    </submittedName>
</protein>
<feature type="compositionally biased region" description="Polar residues" evidence="1">
    <location>
        <begin position="554"/>
        <end position="569"/>
    </location>
</feature>
<sequence length="814" mass="91031">MPPDIVIPLFIILIDPDCMAPFISEAWDAIDFEVVEGASFHAIVTGPADGVGMGIMEVIDPDEAAKAAGAKPKTTLETMEKRIVYAAAMAAVAYNNAFGPGAVSWNIGFPDGNITAPEMIAYVPHNLKGIDWIDRLVSHGAKASHIAAMINEFRTLPGNRVHMPNSTLIMISYAMRRAGKPGWTISTHLTKWATKVWRDDDLNVVTFRTPRETHPKTMKSTAPEHLAANQKALPVQFKDLARGVKKHPSDADALDLTRCVLYAIKHPEEDWKYPDDFKRLVSQLGGPARVTHAHYDRQAFARRNHVKFSAPPPKKTKRKRELEAQATGNQTATADKKSKASENSGNTMTNSESMRCSSRLAKKKVSFAEESDTDKKDKKLSKSPVKMSKLSKGRTVKPELVKASDNSFVEDIGKEERKDPSEDEIRRRSEGQRSFAANRSRKDGDNDVYFNPHFGYKPEYSSDTRPRQSGPKYSYDDGLQHTTYKPTCQYGYEPTQSPDQGIFGPSLSASPYNRGSRNGIQPQSDPGAGLDDDRFSQEARHDNNQFGYEPTQGARRSNFSSLGTQQSASVVGHKKTQVSFGPSSEISQLSTGCNNDANLVELQNQDAFELFGLQATHNYQQSSFTPVQVRQQLNSTPLHGHPQPLFASVAQIFGHPRPYPPMEETTCLTDEDFEAAKHYRDEHDPQVLPTPILDCDRPRINMANVHLYARPGLVSDVDMYLSAHDYMRFGGPRLSAPYRDLHNLVFLDATDASDWAENIRWAKEQYIAFGNVWCEEASSLKKITVHRMRVGWQSKEAKAFIAESERQMHAYLRR</sequence>
<feature type="compositionally biased region" description="Basic and acidic residues" evidence="1">
    <location>
        <begin position="531"/>
        <end position="543"/>
    </location>
</feature>
<keyword evidence="3" id="KW-1185">Reference proteome</keyword>
<feature type="compositionally biased region" description="Polar residues" evidence="1">
    <location>
        <begin position="507"/>
        <end position="524"/>
    </location>
</feature>
<feature type="compositionally biased region" description="Polar residues" evidence="1">
    <location>
        <begin position="341"/>
        <end position="356"/>
    </location>
</feature>
<dbReference type="EMBL" id="CP089275">
    <property type="protein sequence ID" value="USP75592.1"/>
    <property type="molecule type" value="Genomic_DNA"/>
</dbReference>
<feature type="compositionally biased region" description="Basic and acidic residues" evidence="1">
    <location>
        <begin position="411"/>
        <end position="431"/>
    </location>
</feature>
<evidence type="ECO:0000313" key="2">
    <source>
        <dbReference type="EMBL" id="USP75592.1"/>
    </source>
</evidence>
<feature type="region of interest" description="Disordered" evidence="1">
    <location>
        <begin position="301"/>
        <end position="574"/>
    </location>
</feature>
<dbReference type="VEuPathDB" id="FungiDB:yc1106_02866"/>
<dbReference type="OrthoDB" id="3675232at2759"/>
<dbReference type="Proteomes" id="UP001056012">
    <property type="component" value="Chromosome 2"/>
</dbReference>
<evidence type="ECO:0000313" key="3">
    <source>
        <dbReference type="Proteomes" id="UP001056012"/>
    </source>
</evidence>
<organism evidence="2 3">
    <name type="scientific">Curvularia clavata</name>
    <dbReference type="NCBI Taxonomy" id="95742"/>
    <lineage>
        <taxon>Eukaryota</taxon>
        <taxon>Fungi</taxon>
        <taxon>Dikarya</taxon>
        <taxon>Ascomycota</taxon>
        <taxon>Pezizomycotina</taxon>
        <taxon>Dothideomycetes</taxon>
        <taxon>Pleosporomycetidae</taxon>
        <taxon>Pleosporales</taxon>
        <taxon>Pleosporineae</taxon>
        <taxon>Pleosporaceae</taxon>
        <taxon>Curvularia</taxon>
    </lineage>
</organism>
<name>A0A9Q9DQH3_CURCL</name>
<proteinExistence type="predicted"/>
<evidence type="ECO:0000256" key="1">
    <source>
        <dbReference type="SAM" id="MobiDB-lite"/>
    </source>
</evidence>
<reference evidence="2" key="1">
    <citation type="submission" date="2021-12" db="EMBL/GenBank/DDBJ databases">
        <title>Curvularia clavata genome.</title>
        <authorList>
            <person name="Cao Y."/>
        </authorList>
    </citation>
    <scope>NUCLEOTIDE SEQUENCE</scope>
    <source>
        <strain evidence="2">Yc1106</strain>
    </source>
</reference>
<dbReference type="AlphaFoldDB" id="A0A9Q9DQH3"/>
<accession>A0A9Q9DQH3</accession>